<organism evidence="3 4">
    <name type="scientific">Zingiber officinale</name>
    <name type="common">Ginger</name>
    <name type="synonym">Amomum zingiber</name>
    <dbReference type="NCBI Taxonomy" id="94328"/>
    <lineage>
        <taxon>Eukaryota</taxon>
        <taxon>Viridiplantae</taxon>
        <taxon>Streptophyta</taxon>
        <taxon>Embryophyta</taxon>
        <taxon>Tracheophyta</taxon>
        <taxon>Spermatophyta</taxon>
        <taxon>Magnoliopsida</taxon>
        <taxon>Liliopsida</taxon>
        <taxon>Zingiberales</taxon>
        <taxon>Zingiberaceae</taxon>
        <taxon>Zingiber</taxon>
    </lineage>
</organism>
<dbReference type="Gene3D" id="3.15.10.20">
    <property type="entry name" value="Activator of Hsp90 ATPase Aha1, N-terminal domain"/>
    <property type="match status" value="1"/>
</dbReference>
<accession>A0A8J5L0M8</accession>
<dbReference type="PANTHER" id="PTHR13009">
    <property type="entry name" value="HEAT SHOCK PROTEIN 90 HSP90 CO-CHAPERONE AHA-1"/>
    <property type="match status" value="1"/>
</dbReference>
<reference evidence="3 4" key="1">
    <citation type="submission" date="2020-08" db="EMBL/GenBank/DDBJ databases">
        <title>Plant Genome Project.</title>
        <authorList>
            <person name="Zhang R.-G."/>
        </authorList>
    </citation>
    <scope>NUCLEOTIDE SEQUENCE [LARGE SCALE GENOMIC DNA]</scope>
    <source>
        <tissue evidence="3">Rhizome</tissue>
    </source>
</reference>
<protein>
    <recommendedName>
        <fullName evidence="2">Activator of Hsp90 ATPase AHSA1-like N-terminal domain-containing protein</fullName>
    </recommendedName>
</protein>
<evidence type="ECO:0000259" key="2">
    <source>
        <dbReference type="SMART" id="SM01000"/>
    </source>
</evidence>
<dbReference type="SMART" id="SM01000">
    <property type="entry name" value="Aha1_N"/>
    <property type="match status" value="1"/>
</dbReference>
<dbReference type="GO" id="GO:0051087">
    <property type="term" value="F:protein-folding chaperone binding"/>
    <property type="evidence" value="ECO:0007669"/>
    <property type="project" value="InterPro"/>
</dbReference>
<dbReference type="InterPro" id="IPR036338">
    <property type="entry name" value="Aha1"/>
</dbReference>
<dbReference type="Pfam" id="PF09229">
    <property type="entry name" value="Aha1_N"/>
    <property type="match status" value="1"/>
</dbReference>
<dbReference type="PANTHER" id="PTHR13009:SF22">
    <property type="entry name" value="LD43819P"/>
    <property type="match status" value="1"/>
</dbReference>
<dbReference type="InterPro" id="IPR015310">
    <property type="entry name" value="AHSA1-like_N"/>
</dbReference>
<dbReference type="EMBL" id="JACMSC010000012">
    <property type="protein sequence ID" value="KAG6497095.1"/>
    <property type="molecule type" value="Genomic_DNA"/>
</dbReference>
<dbReference type="Proteomes" id="UP000734854">
    <property type="component" value="Unassembled WGS sequence"/>
</dbReference>
<proteinExistence type="inferred from homology"/>
<dbReference type="AlphaFoldDB" id="A0A8J5L0M8"/>
<evidence type="ECO:0000256" key="1">
    <source>
        <dbReference type="ARBA" id="ARBA00006817"/>
    </source>
</evidence>
<comment type="similarity">
    <text evidence="1">Belongs to the AHA1 family.</text>
</comment>
<keyword evidence="4" id="KW-1185">Reference proteome</keyword>
<gene>
    <name evidence="3" type="ORF">ZIOFF_044983</name>
</gene>
<dbReference type="GO" id="GO:0001671">
    <property type="term" value="F:ATPase activator activity"/>
    <property type="evidence" value="ECO:0007669"/>
    <property type="project" value="InterPro"/>
</dbReference>
<evidence type="ECO:0000313" key="3">
    <source>
        <dbReference type="EMBL" id="KAG6497095.1"/>
    </source>
</evidence>
<feature type="domain" description="Activator of Hsp90 ATPase AHSA1-like N-terminal" evidence="2">
    <location>
        <begin position="79"/>
        <end position="222"/>
    </location>
</feature>
<dbReference type="SUPFAM" id="SSF103111">
    <property type="entry name" value="Activator of Hsp90 ATPase, Aha1"/>
    <property type="match status" value="1"/>
</dbReference>
<comment type="caution">
    <text evidence="3">The sequence shown here is derived from an EMBL/GenBank/DDBJ whole genome shotgun (WGS) entry which is preliminary data.</text>
</comment>
<dbReference type="GO" id="GO:0006457">
    <property type="term" value="P:protein folding"/>
    <property type="evidence" value="ECO:0007669"/>
    <property type="project" value="TreeGrafter"/>
</dbReference>
<name>A0A8J5L0M8_ZINOF</name>
<evidence type="ECO:0000313" key="4">
    <source>
        <dbReference type="Proteomes" id="UP000734854"/>
    </source>
</evidence>
<dbReference type="GO" id="GO:0005829">
    <property type="term" value="C:cytosol"/>
    <property type="evidence" value="ECO:0007669"/>
    <property type="project" value="TreeGrafter"/>
</dbReference>
<sequence length="222" mass="25186">MEGGDLVKKQQTSYTYWVRDTREDAAPLPVPRKLTADDISKPAQPNTLGSVWNQVPCPSPSDPSFHHKFVIFLAGTWEEKNLNTWASDRIKELLKSLDSLEFSNGKAYIEGVSKCSGDAFLVTVRNKKRVGYTYEFSLKFKALSGYGTGEWQIQNECKKIKGHLDIPEFSFGELEDLEMTVSLSEEKDLGAVAKSQICTAMRSFLVPIREKLHKFEQELKER</sequence>